<feature type="region of interest" description="Disordered" evidence="5">
    <location>
        <begin position="349"/>
        <end position="379"/>
    </location>
</feature>
<evidence type="ECO:0000256" key="4">
    <source>
        <dbReference type="PROSITE-ProRule" id="PRU00146"/>
    </source>
</evidence>
<dbReference type="PANTHER" id="PTHR47636">
    <property type="entry name" value="TRANSCRIPTIONAL REGULATORY PROTEIN RCO1"/>
    <property type="match status" value="1"/>
</dbReference>
<dbReference type="PROSITE" id="PS01359">
    <property type="entry name" value="ZF_PHD_1"/>
    <property type="match status" value="1"/>
</dbReference>
<dbReference type="CDD" id="cd15534">
    <property type="entry name" value="PHD2_PHF12_Rco1"/>
    <property type="match status" value="1"/>
</dbReference>
<dbReference type="InterPro" id="IPR052819">
    <property type="entry name" value="Chromatin_regulatory_protein"/>
</dbReference>
<dbReference type="Gene3D" id="3.30.40.10">
    <property type="entry name" value="Zinc/RING finger domain, C3HC4 (zinc finger)"/>
    <property type="match status" value="2"/>
</dbReference>
<protein>
    <recommendedName>
        <fullName evidence="6">PHD-type domain-containing protein</fullName>
    </recommendedName>
</protein>
<dbReference type="SUPFAM" id="SSF57903">
    <property type="entry name" value="FYVE/PHD zinc finger"/>
    <property type="match status" value="2"/>
</dbReference>
<dbReference type="SMART" id="SM00249">
    <property type="entry name" value="PHD"/>
    <property type="match status" value="2"/>
</dbReference>
<dbReference type="PANTHER" id="PTHR47636:SF1">
    <property type="entry name" value="TRANSCRIPTIONAL REGULATORY PROTEIN RCO1"/>
    <property type="match status" value="1"/>
</dbReference>
<dbReference type="InterPro" id="IPR011011">
    <property type="entry name" value="Znf_FYVE_PHD"/>
</dbReference>
<accession>A0A9W9GJ90</accession>
<dbReference type="EMBL" id="JAPQKL010000007">
    <property type="protein sequence ID" value="KAJ5121453.1"/>
    <property type="molecule type" value="Genomic_DNA"/>
</dbReference>
<feature type="compositionally biased region" description="Basic and acidic residues" evidence="5">
    <location>
        <begin position="361"/>
        <end position="379"/>
    </location>
</feature>
<dbReference type="InterPro" id="IPR001965">
    <property type="entry name" value="Znf_PHD"/>
</dbReference>
<reference evidence="7" key="1">
    <citation type="submission" date="2022-11" db="EMBL/GenBank/DDBJ databases">
        <authorList>
            <person name="Petersen C."/>
        </authorList>
    </citation>
    <scope>NUCLEOTIDE SEQUENCE</scope>
    <source>
        <strain evidence="7">IBT 22155</strain>
    </source>
</reference>
<dbReference type="RefSeq" id="XP_056517957.1">
    <property type="nucleotide sequence ID" value="XM_056670158.1"/>
</dbReference>
<gene>
    <name evidence="7" type="ORF">N7515_009414</name>
</gene>
<sequence length="901" mass="99654">MMETIRRASKRLLEKPTSRLVPRLYYVCPVTFVMWRPKLSLKSWGIGAHGTNPNRSVAPAPSGEVSSQPAASRKLKKKARPEPKPRPQTEQIMRPLGEYPSVAEYKAAGVRPLSAEQIAQRVAAATAHIPRPVQDGRLSGVENSVAVELYDEELAKEAAVTSISKYVVSPADATNRNTPIPDAEGLRVTPVEPVPFASAEDNEYVAVLKSIPLPPSDKYDLLKLRAAMEVAIVHALESGNERSAQSLLYLWSNAGDDEFKMSLIASISDGSADNLLRLALMALLKNDYNDARQWYLNYVPPDSDDPVSGKETGQPTADTINAVDTFKVSDIYRDTSGPRLREAFMSGKSNTAPLKRPKKPVRSEENAYRRKRKWESDPNHDAKMVQKRARLLQLSKIDIIPTSAVRDEIGPPDAIHHLYTINNADPITTDPITADPIDRLRSLPVFTRSILDLPLVRASEPPESVVSDRHQNELAERSRSLSIDTTLSDVSSTSNSVYSVRFNNWSGPHPARQMPNSIEPPDNSDECSKCGDGGDLLCCDTCPNSYHYECLDPPLDPKDPPKGDWHCPKCSVRNSFSTLIARAGYYKKTEYRVPEPIKEHFEGVGEMIISDEDGYARNPTNFSFYKLKPHIERLTKVPGPAKEGGHTLVSYDHPHHLREFDDNGQLIRCTKCAGTIYGGRPIVQCDYCTCYWHLDCLTPPRAAPPNPWKGWMCPNHVTTADESLFDDAWGGKRGRVPADDVVLEFIRKVKQDHAERRGLEEQRQIEWKCLDLTRQMIAEFCSTSGNAYPASGPREALTDKILSAVRALVAGSREINAAIALLSLVGGQASSVGESHIADAAEVSDPSAPVPIPSSSPISVSSEEHSETEVSPRIPASSRKRSRSDDQATEEPAQKRQFTKK</sequence>
<evidence type="ECO:0000256" key="5">
    <source>
        <dbReference type="SAM" id="MobiDB-lite"/>
    </source>
</evidence>
<evidence type="ECO:0000256" key="2">
    <source>
        <dbReference type="ARBA" id="ARBA00022771"/>
    </source>
</evidence>
<evidence type="ECO:0000313" key="8">
    <source>
        <dbReference type="Proteomes" id="UP001149079"/>
    </source>
</evidence>
<reference evidence="7" key="2">
    <citation type="journal article" date="2023" name="IMA Fungus">
        <title>Comparative genomic study of the Penicillium genus elucidates a diverse pangenome and 15 lateral gene transfer events.</title>
        <authorList>
            <person name="Petersen C."/>
            <person name="Sorensen T."/>
            <person name="Nielsen M.R."/>
            <person name="Sondergaard T.E."/>
            <person name="Sorensen J.L."/>
            <person name="Fitzpatrick D.A."/>
            <person name="Frisvad J.C."/>
            <person name="Nielsen K.L."/>
        </authorList>
    </citation>
    <scope>NUCLEOTIDE SEQUENCE</scope>
    <source>
        <strain evidence="7">IBT 22155</strain>
    </source>
</reference>
<feature type="region of interest" description="Disordered" evidence="5">
    <location>
        <begin position="51"/>
        <end position="97"/>
    </location>
</feature>
<dbReference type="GO" id="GO:0006357">
    <property type="term" value="P:regulation of transcription by RNA polymerase II"/>
    <property type="evidence" value="ECO:0007669"/>
    <property type="project" value="TreeGrafter"/>
</dbReference>
<dbReference type="AlphaFoldDB" id="A0A9W9GJ90"/>
<evidence type="ECO:0000256" key="3">
    <source>
        <dbReference type="ARBA" id="ARBA00022833"/>
    </source>
</evidence>
<name>A0A9W9GJ90_9EURO</name>
<dbReference type="Proteomes" id="UP001149079">
    <property type="component" value="Unassembled WGS sequence"/>
</dbReference>
<evidence type="ECO:0000256" key="1">
    <source>
        <dbReference type="ARBA" id="ARBA00022723"/>
    </source>
</evidence>
<dbReference type="Pfam" id="PF00628">
    <property type="entry name" value="PHD"/>
    <property type="match status" value="1"/>
</dbReference>
<dbReference type="PROSITE" id="PS50016">
    <property type="entry name" value="ZF_PHD_2"/>
    <property type="match status" value="1"/>
</dbReference>
<dbReference type="InterPro" id="IPR019787">
    <property type="entry name" value="Znf_PHD-finger"/>
</dbReference>
<keyword evidence="2 4" id="KW-0863">Zinc-finger</keyword>
<organism evidence="7 8">
    <name type="scientific">Penicillium bovifimosum</name>
    <dbReference type="NCBI Taxonomy" id="126998"/>
    <lineage>
        <taxon>Eukaryota</taxon>
        <taxon>Fungi</taxon>
        <taxon>Dikarya</taxon>
        <taxon>Ascomycota</taxon>
        <taxon>Pezizomycotina</taxon>
        <taxon>Eurotiomycetes</taxon>
        <taxon>Eurotiomycetidae</taxon>
        <taxon>Eurotiales</taxon>
        <taxon>Aspergillaceae</taxon>
        <taxon>Penicillium</taxon>
    </lineage>
</organism>
<keyword evidence="1" id="KW-0479">Metal-binding</keyword>
<dbReference type="GO" id="GO:0008270">
    <property type="term" value="F:zinc ion binding"/>
    <property type="evidence" value="ECO:0007669"/>
    <property type="project" value="UniProtKB-KW"/>
</dbReference>
<proteinExistence type="predicted"/>
<dbReference type="GO" id="GO:0032221">
    <property type="term" value="C:Rpd3S complex"/>
    <property type="evidence" value="ECO:0007669"/>
    <property type="project" value="TreeGrafter"/>
</dbReference>
<keyword evidence="3" id="KW-0862">Zinc</keyword>
<feature type="domain" description="PHD-type" evidence="6">
    <location>
        <begin position="524"/>
        <end position="573"/>
    </location>
</feature>
<comment type="caution">
    <text evidence="7">The sequence shown here is derived from an EMBL/GenBank/DDBJ whole genome shotgun (WGS) entry which is preliminary data.</text>
</comment>
<dbReference type="InterPro" id="IPR019786">
    <property type="entry name" value="Zinc_finger_PHD-type_CS"/>
</dbReference>
<dbReference type="GeneID" id="81409328"/>
<feature type="region of interest" description="Disordered" evidence="5">
    <location>
        <begin position="841"/>
        <end position="901"/>
    </location>
</feature>
<keyword evidence="8" id="KW-1185">Reference proteome</keyword>
<dbReference type="InterPro" id="IPR013083">
    <property type="entry name" value="Znf_RING/FYVE/PHD"/>
</dbReference>
<dbReference type="OrthoDB" id="5876363at2759"/>
<evidence type="ECO:0000259" key="6">
    <source>
        <dbReference type="PROSITE" id="PS50016"/>
    </source>
</evidence>
<evidence type="ECO:0000313" key="7">
    <source>
        <dbReference type="EMBL" id="KAJ5121453.1"/>
    </source>
</evidence>